<proteinExistence type="predicted"/>
<sequence length="53" mass="6106">ANLTGKRKVGFYSWDLDCLECVVLDLQQSLKDKEIADRIAKKIEEGYKFIEGK</sequence>
<gene>
    <name evidence="1" type="ORF">MNBD_BACTEROID06-953</name>
</gene>
<reference evidence="1" key="1">
    <citation type="submission" date="2018-06" db="EMBL/GenBank/DDBJ databases">
        <authorList>
            <person name="Zhirakovskaya E."/>
        </authorList>
    </citation>
    <scope>NUCLEOTIDE SEQUENCE</scope>
</reference>
<dbReference type="AlphaFoldDB" id="A0A3B0UM54"/>
<evidence type="ECO:0000313" key="1">
    <source>
        <dbReference type="EMBL" id="VAW29313.1"/>
    </source>
</evidence>
<organism evidence="1">
    <name type="scientific">hydrothermal vent metagenome</name>
    <dbReference type="NCBI Taxonomy" id="652676"/>
    <lineage>
        <taxon>unclassified sequences</taxon>
        <taxon>metagenomes</taxon>
        <taxon>ecological metagenomes</taxon>
    </lineage>
</organism>
<name>A0A3B0UM54_9ZZZZ</name>
<accession>A0A3B0UM54</accession>
<protein>
    <submittedName>
        <fullName evidence="1">Uncharacterized protein</fullName>
    </submittedName>
</protein>
<feature type="non-terminal residue" evidence="1">
    <location>
        <position position="1"/>
    </location>
</feature>
<dbReference type="EMBL" id="UOES01000546">
    <property type="protein sequence ID" value="VAW29313.1"/>
    <property type="molecule type" value="Genomic_DNA"/>
</dbReference>